<name>A0AAE0FVI2_9CHLO</name>
<sequence>MLFDQYVHQSPVPVVRRDANRVASIIGSLVGGVSDGESSERQTREIRARGHDQRRYRAFVRGKAGIRLQNRLPSVQLLLARVFPKGGGWRCIVILFILEVRMPIVSGFLVALSPRILRPMAICEARTATVMVVVRWWTWQRDALRLACASPARTSIQRCGTRLGSTRGLSWPGRLALSARTRRGIGGPTRRPARPPSYSERLDFDFYKFIRDKYVLPRNLAQVSLAELSHEVGALWVAWARHSGSSPQAAPGEAAHSSALASGAAGGAEGAADAEVIKRIFQKLDFVEAYIRMEIKKKNAAYCAPAELSPEEQHSLSLCFVFQQAAEEGAAAFAGAAERYGAPAVLHGDRGSAGGIDLSAYGFAVDWPGASDDSDDSDDEALGEIGELKRQVEDMAAWRGVSFTHASLEPQPEAVPPTATLPQPARGCRSPADTGPYVHGPDGLAYGLTFAGDHSHVATGEPTPVGMHRLGITPGDTSEDEDYDSDEADKEFDDKLAADKTAYVTGNVAAAAPSSGGGSGLRRWAVSLCILHAQVAAGGAYPPAGFHTECVGLWGMPLGRTRERSVAGGASHFPNPPYDDSPPPPLDALADLLPVALEPDVLAAYQRGFLAALRLRDSPQAVPGVGGTAAGDALRTVVPPSGGEIYELAAGIDVPGDEDGAVAVDAGADSEYFEI</sequence>
<accession>A0AAE0FVI2</accession>
<evidence type="ECO:0000313" key="3">
    <source>
        <dbReference type="Proteomes" id="UP001190700"/>
    </source>
</evidence>
<gene>
    <name evidence="2" type="ORF">CYMTET_24633</name>
</gene>
<dbReference type="EMBL" id="LGRX02012838">
    <property type="protein sequence ID" value="KAK3266774.1"/>
    <property type="molecule type" value="Genomic_DNA"/>
</dbReference>
<feature type="region of interest" description="Disordered" evidence="1">
    <location>
        <begin position="408"/>
        <end position="430"/>
    </location>
</feature>
<dbReference type="AlphaFoldDB" id="A0AAE0FVI2"/>
<comment type="caution">
    <text evidence="2">The sequence shown here is derived from an EMBL/GenBank/DDBJ whole genome shotgun (WGS) entry which is preliminary data.</text>
</comment>
<proteinExistence type="predicted"/>
<evidence type="ECO:0000313" key="2">
    <source>
        <dbReference type="EMBL" id="KAK3266774.1"/>
    </source>
</evidence>
<dbReference type="Proteomes" id="UP001190700">
    <property type="component" value="Unassembled WGS sequence"/>
</dbReference>
<evidence type="ECO:0000256" key="1">
    <source>
        <dbReference type="SAM" id="MobiDB-lite"/>
    </source>
</evidence>
<reference evidence="2 3" key="1">
    <citation type="journal article" date="2015" name="Genome Biol. Evol.">
        <title>Comparative Genomics of a Bacterivorous Green Alga Reveals Evolutionary Causalities and Consequences of Phago-Mixotrophic Mode of Nutrition.</title>
        <authorList>
            <person name="Burns J.A."/>
            <person name="Paasch A."/>
            <person name="Narechania A."/>
            <person name="Kim E."/>
        </authorList>
    </citation>
    <scope>NUCLEOTIDE SEQUENCE [LARGE SCALE GENOMIC DNA]</scope>
    <source>
        <strain evidence="2 3">PLY_AMNH</strain>
    </source>
</reference>
<keyword evidence="3" id="KW-1185">Reference proteome</keyword>
<organism evidence="2 3">
    <name type="scientific">Cymbomonas tetramitiformis</name>
    <dbReference type="NCBI Taxonomy" id="36881"/>
    <lineage>
        <taxon>Eukaryota</taxon>
        <taxon>Viridiplantae</taxon>
        <taxon>Chlorophyta</taxon>
        <taxon>Pyramimonadophyceae</taxon>
        <taxon>Pyramimonadales</taxon>
        <taxon>Pyramimonadaceae</taxon>
        <taxon>Cymbomonas</taxon>
    </lineage>
</organism>
<protein>
    <submittedName>
        <fullName evidence="2">Uncharacterized protein</fullName>
    </submittedName>
</protein>